<evidence type="ECO:0000313" key="2">
    <source>
        <dbReference type="EnsemblPlants" id="AES78113"/>
    </source>
</evidence>
<organism evidence="1 3">
    <name type="scientific">Medicago truncatula</name>
    <name type="common">Barrel medic</name>
    <name type="synonym">Medicago tribuloides</name>
    <dbReference type="NCBI Taxonomy" id="3880"/>
    <lineage>
        <taxon>Eukaryota</taxon>
        <taxon>Viridiplantae</taxon>
        <taxon>Streptophyta</taxon>
        <taxon>Embryophyta</taxon>
        <taxon>Tracheophyta</taxon>
        <taxon>Spermatophyta</taxon>
        <taxon>Magnoliopsida</taxon>
        <taxon>eudicotyledons</taxon>
        <taxon>Gunneridae</taxon>
        <taxon>Pentapetalae</taxon>
        <taxon>rosids</taxon>
        <taxon>fabids</taxon>
        <taxon>Fabales</taxon>
        <taxon>Fabaceae</taxon>
        <taxon>Papilionoideae</taxon>
        <taxon>50 kb inversion clade</taxon>
        <taxon>NPAAA clade</taxon>
        <taxon>Hologalegina</taxon>
        <taxon>IRL clade</taxon>
        <taxon>Trifolieae</taxon>
        <taxon>Medicago</taxon>
    </lineage>
</organism>
<evidence type="ECO:0000313" key="3">
    <source>
        <dbReference type="Proteomes" id="UP000002051"/>
    </source>
</evidence>
<protein>
    <submittedName>
        <fullName evidence="1 2">Uncharacterized protein</fullName>
    </submittedName>
</protein>
<reference evidence="1 3" key="1">
    <citation type="journal article" date="2011" name="Nature">
        <title>The Medicago genome provides insight into the evolution of rhizobial symbioses.</title>
        <authorList>
            <person name="Young N.D."/>
            <person name="Debelle F."/>
            <person name="Oldroyd G.E."/>
            <person name="Geurts R."/>
            <person name="Cannon S.B."/>
            <person name="Udvardi M.K."/>
            <person name="Benedito V.A."/>
            <person name="Mayer K.F."/>
            <person name="Gouzy J."/>
            <person name="Schoof H."/>
            <person name="Van de Peer Y."/>
            <person name="Proost S."/>
            <person name="Cook D.R."/>
            <person name="Meyers B.C."/>
            <person name="Spannagl M."/>
            <person name="Cheung F."/>
            <person name="De Mita S."/>
            <person name="Krishnakumar V."/>
            <person name="Gundlach H."/>
            <person name="Zhou S."/>
            <person name="Mudge J."/>
            <person name="Bharti A.K."/>
            <person name="Murray J.D."/>
            <person name="Naoumkina M.A."/>
            <person name="Rosen B."/>
            <person name="Silverstein K.A."/>
            <person name="Tang H."/>
            <person name="Rombauts S."/>
            <person name="Zhao P.X."/>
            <person name="Zhou P."/>
            <person name="Barbe V."/>
            <person name="Bardou P."/>
            <person name="Bechner M."/>
            <person name="Bellec A."/>
            <person name="Berger A."/>
            <person name="Berges H."/>
            <person name="Bidwell S."/>
            <person name="Bisseling T."/>
            <person name="Choisne N."/>
            <person name="Couloux A."/>
            <person name="Denny R."/>
            <person name="Deshpande S."/>
            <person name="Dai X."/>
            <person name="Doyle J.J."/>
            <person name="Dudez A.M."/>
            <person name="Farmer A.D."/>
            <person name="Fouteau S."/>
            <person name="Franken C."/>
            <person name="Gibelin C."/>
            <person name="Gish J."/>
            <person name="Goldstein S."/>
            <person name="Gonzalez A.J."/>
            <person name="Green P.J."/>
            <person name="Hallab A."/>
            <person name="Hartog M."/>
            <person name="Hua A."/>
            <person name="Humphray S.J."/>
            <person name="Jeong D.H."/>
            <person name="Jing Y."/>
            <person name="Jocker A."/>
            <person name="Kenton S.M."/>
            <person name="Kim D.J."/>
            <person name="Klee K."/>
            <person name="Lai H."/>
            <person name="Lang C."/>
            <person name="Lin S."/>
            <person name="Macmil S.L."/>
            <person name="Magdelenat G."/>
            <person name="Matthews L."/>
            <person name="McCorrison J."/>
            <person name="Monaghan E.L."/>
            <person name="Mun J.H."/>
            <person name="Najar F.Z."/>
            <person name="Nicholson C."/>
            <person name="Noirot C."/>
            <person name="O'Bleness M."/>
            <person name="Paule C.R."/>
            <person name="Poulain J."/>
            <person name="Prion F."/>
            <person name="Qin B."/>
            <person name="Qu C."/>
            <person name="Retzel E.F."/>
            <person name="Riddle C."/>
            <person name="Sallet E."/>
            <person name="Samain S."/>
            <person name="Samson N."/>
            <person name="Sanders I."/>
            <person name="Saurat O."/>
            <person name="Scarpelli C."/>
            <person name="Schiex T."/>
            <person name="Segurens B."/>
            <person name="Severin A.J."/>
            <person name="Sherrier D.J."/>
            <person name="Shi R."/>
            <person name="Sims S."/>
            <person name="Singer S.R."/>
            <person name="Sinharoy S."/>
            <person name="Sterck L."/>
            <person name="Viollet A."/>
            <person name="Wang B.B."/>
            <person name="Wang K."/>
            <person name="Wang M."/>
            <person name="Wang X."/>
            <person name="Warfsmann J."/>
            <person name="Weissenbach J."/>
            <person name="White D.D."/>
            <person name="White J.D."/>
            <person name="Wiley G.B."/>
            <person name="Wincker P."/>
            <person name="Xing Y."/>
            <person name="Yang L."/>
            <person name="Yao Z."/>
            <person name="Ying F."/>
            <person name="Zhai J."/>
            <person name="Zhou L."/>
            <person name="Zuber A."/>
            <person name="Denarie J."/>
            <person name="Dixon R.A."/>
            <person name="May G.D."/>
            <person name="Schwartz D.C."/>
            <person name="Rogers J."/>
            <person name="Quetier F."/>
            <person name="Town C.D."/>
            <person name="Roe B.A."/>
        </authorList>
    </citation>
    <scope>NUCLEOTIDE SEQUENCE [LARGE SCALE GENOMIC DNA]</scope>
    <source>
        <strain evidence="1">A17</strain>
        <strain evidence="2 3">cv. Jemalong A17</strain>
    </source>
</reference>
<evidence type="ECO:0000313" key="1">
    <source>
        <dbReference type="EMBL" id="AES78113.1"/>
    </source>
</evidence>
<dbReference type="HOGENOM" id="CLU_2835024_0_0_1"/>
<name>G7KXU8_MEDTR</name>
<reference evidence="1 3" key="2">
    <citation type="journal article" date="2014" name="BMC Genomics">
        <title>An improved genome release (version Mt4.0) for the model legume Medicago truncatula.</title>
        <authorList>
            <person name="Tang H."/>
            <person name="Krishnakumar V."/>
            <person name="Bidwell S."/>
            <person name="Rosen B."/>
            <person name="Chan A."/>
            <person name="Zhou S."/>
            <person name="Gentzbittel L."/>
            <person name="Childs K.L."/>
            <person name="Yandell M."/>
            <person name="Gundlach H."/>
            <person name="Mayer K.F."/>
            <person name="Schwartz D.C."/>
            <person name="Town C.D."/>
        </authorList>
    </citation>
    <scope>GENOME REANNOTATION</scope>
    <source>
        <strain evidence="2 3">cv. Jemalong A17</strain>
    </source>
</reference>
<accession>G7KXU8</accession>
<dbReference type="EMBL" id="CM001223">
    <property type="protein sequence ID" value="AES78113.1"/>
    <property type="molecule type" value="Genomic_DNA"/>
</dbReference>
<dbReference type="EnsemblPlants" id="AES78113">
    <property type="protein sequence ID" value="AES78113"/>
    <property type="gene ID" value="MTR_7g024720"/>
</dbReference>
<proteinExistence type="predicted"/>
<sequence length="66" mass="7696">MAGLNGSIFGLTLEKLWHDAGDDQVLYCYQLHRGTMGSKRGTMLRIPEHYLRFHSSFLRRASRERN</sequence>
<reference evidence="2" key="3">
    <citation type="submission" date="2015-04" db="UniProtKB">
        <authorList>
            <consortium name="EnsemblPlants"/>
        </authorList>
    </citation>
    <scope>IDENTIFICATION</scope>
    <source>
        <strain evidence="2">cv. Jemalong A17</strain>
    </source>
</reference>
<keyword evidence="3" id="KW-1185">Reference proteome</keyword>
<dbReference type="PaxDb" id="3880-AES78113"/>
<dbReference type="Proteomes" id="UP000002051">
    <property type="component" value="Unassembled WGS sequence"/>
</dbReference>
<dbReference type="AlphaFoldDB" id="G7KXU8"/>
<gene>
    <name evidence="1" type="ordered locus">MTR_7g024720</name>
</gene>